<dbReference type="EMBL" id="DS268409">
    <property type="protein sequence ID" value="EFO94910.1"/>
    <property type="molecule type" value="Genomic_DNA"/>
</dbReference>
<accession>E3LIM1</accession>
<dbReference type="Proteomes" id="UP000008281">
    <property type="component" value="Unassembled WGS sequence"/>
</dbReference>
<keyword evidence="3" id="KW-1185">Reference proteome</keyword>
<reference evidence="2" key="1">
    <citation type="submission" date="2007-07" db="EMBL/GenBank/DDBJ databases">
        <title>PCAP assembly of the Caenorhabditis remanei genome.</title>
        <authorList>
            <consortium name="The Caenorhabditis remanei Sequencing Consortium"/>
            <person name="Wilson R.K."/>
        </authorList>
    </citation>
    <scope>NUCLEOTIDE SEQUENCE [LARGE SCALE GENOMIC DNA]</scope>
    <source>
        <strain evidence="2">PB4641</strain>
    </source>
</reference>
<dbReference type="AlphaFoldDB" id="E3LIM1"/>
<dbReference type="InterPro" id="IPR002900">
    <property type="entry name" value="DUF38/FTH_CAE_spp"/>
</dbReference>
<gene>
    <name evidence="2" type="ORF">CRE_08984</name>
</gene>
<dbReference type="Pfam" id="PF01827">
    <property type="entry name" value="FTH"/>
    <property type="match status" value="1"/>
</dbReference>
<evidence type="ECO:0000313" key="3">
    <source>
        <dbReference type="Proteomes" id="UP000008281"/>
    </source>
</evidence>
<name>E3LIM1_CAERE</name>
<evidence type="ECO:0000259" key="1">
    <source>
        <dbReference type="Pfam" id="PF01827"/>
    </source>
</evidence>
<sequence>MEYKEVEKAEMRRMMDSDQWKEGKRFEFSGGPQFPVSIDNLAHLDSFRVDMKTLTNADLVMIRDILLKSTNISFGDFYMIHPIRLSDASKVFGSLNSVNSIIVKHPNPMFKFKISIDRRHFYIEKVSC</sequence>
<dbReference type="InParanoid" id="E3LIM1"/>
<proteinExistence type="predicted"/>
<evidence type="ECO:0000313" key="2">
    <source>
        <dbReference type="EMBL" id="EFO94910.1"/>
    </source>
</evidence>
<feature type="domain" description="DUF38" evidence="1">
    <location>
        <begin position="5"/>
        <end position="89"/>
    </location>
</feature>
<dbReference type="HOGENOM" id="CLU_1961624_0_0_1"/>
<organism evidence="3">
    <name type="scientific">Caenorhabditis remanei</name>
    <name type="common">Caenorhabditis vulgaris</name>
    <dbReference type="NCBI Taxonomy" id="31234"/>
    <lineage>
        <taxon>Eukaryota</taxon>
        <taxon>Metazoa</taxon>
        <taxon>Ecdysozoa</taxon>
        <taxon>Nematoda</taxon>
        <taxon>Chromadorea</taxon>
        <taxon>Rhabditida</taxon>
        <taxon>Rhabditina</taxon>
        <taxon>Rhabditomorpha</taxon>
        <taxon>Rhabditoidea</taxon>
        <taxon>Rhabditidae</taxon>
        <taxon>Peloderinae</taxon>
        <taxon>Caenorhabditis</taxon>
    </lineage>
</organism>
<protein>
    <recommendedName>
        <fullName evidence="1">DUF38 domain-containing protein</fullName>
    </recommendedName>
</protein>